<evidence type="ECO:0000256" key="1">
    <source>
        <dbReference type="SAM" id="MobiDB-lite"/>
    </source>
</evidence>
<dbReference type="EMBL" id="JRES01001019">
    <property type="protein sequence ID" value="KNC26095.1"/>
    <property type="molecule type" value="Genomic_DNA"/>
</dbReference>
<gene>
    <name evidence="2" type="ORF">FF38_04228</name>
</gene>
<keyword evidence="3" id="KW-1185">Reference proteome</keyword>
<accession>A0A0L0C1D3</accession>
<feature type="compositionally biased region" description="Basic residues" evidence="1">
    <location>
        <begin position="111"/>
        <end position="121"/>
    </location>
</feature>
<sequence length="134" mass="15704">MRPTQRNEVARNIHYCVNCQARTHVVAECSSSDTYLYCQQLHHTLLHPKRRNRTVRRSVNERLGERPGTTGSPVRNGVSVVTSHPVHHFRPHQKRQQQQKAPLHQLEKRQPNIHHPHKAPRHPPPQSRQLPHQK</sequence>
<evidence type="ECO:0000313" key="3">
    <source>
        <dbReference type="Proteomes" id="UP000037069"/>
    </source>
</evidence>
<evidence type="ECO:0000313" key="2">
    <source>
        <dbReference type="EMBL" id="KNC26095.1"/>
    </source>
</evidence>
<dbReference type="AlphaFoldDB" id="A0A0L0C1D3"/>
<reference evidence="2 3" key="1">
    <citation type="journal article" date="2015" name="Nat. Commun.">
        <title>Lucilia cuprina genome unlocks parasitic fly biology to underpin future interventions.</title>
        <authorList>
            <person name="Anstead C.A."/>
            <person name="Korhonen P.K."/>
            <person name="Young N.D."/>
            <person name="Hall R.S."/>
            <person name="Jex A.R."/>
            <person name="Murali S.C."/>
            <person name="Hughes D.S."/>
            <person name="Lee S.F."/>
            <person name="Perry T."/>
            <person name="Stroehlein A.J."/>
            <person name="Ansell B.R."/>
            <person name="Breugelmans B."/>
            <person name="Hofmann A."/>
            <person name="Qu J."/>
            <person name="Dugan S."/>
            <person name="Lee S.L."/>
            <person name="Chao H."/>
            <person name="Dinh H."/>
            <person name="Han Y."/>
            <person name="Doddapaneni H.V."/>
            <person name="Worley K.C."/>
            <person name="Muzny D.M."/>
            <person name="Ioannidis P."/>
            <person name="Waterhouse R.M."/>
            <person name="Zdobnov E.M."/>
            <person name="James P.J."/>
            <person name="Bagnall N.H."/>
            <person name="Kotze A.C."/>
            <person name="Gibbs R.A."/>
            <person name="Richards S."/>
            <person name="Batterham P."/>
            <person name="Gasser R.B."/>
        </authorList>
    </citation>
    <scope>NUCLEOTIDE SEQUENCE [LARGE SCALE GENOMIC DNA]</scope>
    <source>
        <strain evidence="2 3">LS</strain>
        <tissue evidence="2">Full body</tissue>
    </source>
</reference>
<feature type="compositionally biased region" description="Basic residues" evidence="1">
    <location>
        <begin position="85"/>
        <end position="97"/>
    </location>
</feature>
<dbReference type="Proteomes" id="UP000037069">
    <property type="component" value="Unassembled WGS sequence"/>
</dbReference>
<proteinExistence type="predicted"/>
<organism evidence="2 3">
    <name type="scientific">Lucilia cuprina</name>
    <name type="common">Green bottle fly</name>
    <name type="synonym">Australian sheep blowfly</name>
    <dbReference type="NCBI Taxonomy" id="7375"/>
    <lineage>
        <taxon>Eukaryota</taxon>
        <taxon>Metazoa</taxon>
        <taxon>Ecdysozoa</taxon>
        <taxon>Arthropoda</taxon>
        <taxon>Hexapoda</taxon>
        <taxon>Insecta</taxon>
        <taxon>Pterygota</taxon>
        <taxon>Neoptera</taxon>
        <taxon>Endopterygota</taxon>
        <taxon>Diptera</taxon>
        <taxon>Brachycera</taxon>
        <taxon>Muscomorpha</taxon>
        <taxon>Oestroidea</taxon>
        <taxon>Calliphoridae</taxon>
        <taxon>Luciliinae</taxon>
        <taxon>Lucilia</taxon>
    </lineage>
</organism>
<comment type="caution">
    <text evidence="2">The sequence shown here is derived from an EMBL/GenBank/DDBJ whole genome shotgun (WGS) entry which is preliminary data.</text>
</comment>
<protein>
    <submittedName>
        <fullName evidence="2">Uncharacterized protein</fullName>
    </submittedName>
</protein>
<feature type="region of interest" description="Disordered" evidence="1">
    <location>
        <begin position="49"/>
        <end position="134"/>
    </location>
</feature>
<name>A0A0L0C1D3_LUCCU</name>